<feature type="transmembrane region" description="Helical" evidence="1">
    <location>
        <begin position="90"/>
        <end position="111"/>
    </location>
</feature>
<accession>A0A1J5R4A5</accession>
<keyword evidence="1" id="KW-0472">Membrane</keyword>
<feature type="transmembrane region" description="Helical" evidence="1">
    <location>
        <begin position="123"/>
        <end position="140"/>
    </location>
</feature>
<dbReference type="EMBL" id="MLJW01000745">
    <property type="protein sequence ID" value="OIQ83005.1"/>
    <property type="molecule type" value="Genomic_DNA"/>
</dbReference>
<feature type="transmembrane region" description="Helical" evidence="1">
    <location>
        <begin position="229"/>
        <end position="250"/>
    </location>
</feature>
<reference evidence="2" key="1">
    <citation type="submission" date="2016-10" db="EMBL/GenBank/DDBJ databases">
        <title>Sequence of Gallionella enrichment culture.</title>
        <authorList>
            <person name="Poehlein A."/>
            <person name="Muehling M."/>
            <person name="Daniel R."/>
        </authorList>
    </citation>
    <scope>NUCLEOTIDE SEQUENCE</scope>
</reference>
<evidence type="ECO:0000313" key="2">
    <source>
        <dbReference type="EMBL" id="OIQ83005.1"/>
    </source>
</evidence>
<feature type="transmembrane region" description="Helical" evidence="1">
    <location>
        <begin position="256"/>
        <end position="273"/>
    </location>
</feature>
<keyword evidence="1" id="KW-0812">Transmembrane</keyword>
<feature type="transmembrane region" description="Helical" evidence="1">
    <location>
        <begin position="188"/>
        <end position="208"/>
    </location>
</feature>
<proteinExistence type="predicted"/>
<keyword evidence="1" id="KW-1133">Transmembrane helix</keyword>
<gene>
    <name evidence="2" type="ORF">GALL_351930</name>
</gene>
<dbReference type="AlphaFoldDB" id="A0A1J5R4A5"/>
<feature type="transmembrane region" description="Helical" evidence="1">
    <location>
        <begin position="35"/>
        <end position="63"/>
    </location>
</feature>
<comment type="caution">
    <text evidence="2">The sequence shown here is derived from an EMBL/GenBank/DDBJ whole genome shotgun (WGS) entry which is preliminary data.</text>
</comment>
<evidence type="ECO:0000256" key="1">
    <source>
        <dbReference type="SAM" id="Phobius"/>
    </source>
</evidence>
<protein>
    <submittedName>
        <fullName evidence="2">Uncharacterized protein</fullName>
    </submittedName>
</protein>
<organism evidence="2">
    <name type="scientific">mine drainage metagenome</name>
    <dbReference type="NCBI Taxonomy" id="410659"/>
    <lineage>
        <taxon>unclassified sequences</taxon>
        <taxon>metagenomes</taxon>
        <taxon>ecological metagenomes</taxon>
    </lineage>
</organism>
<sequence length="281" mass="30390">MARLAWQDGRLPDESPGKEVAIVLSMVSQRFRPRLCWYAAALACACLLGEQTVAALLGAIAGWGSLVVVAEWSRVQLGCRWRALSWLETLAWMMPIAALALLSGVVANAAVGDDAHIGQSARLLLLALLLALAEFALGHAEDLLAPHRPDAYASPTKPPSASARVRTVAPRLAWYGAIVVYGLVRGDAVLAAAWPIFSAACTSCWHAVRWLRADPRTRSYPPPRVVWNLIGLLPGALLAGIGLMFLRFAIYPGPNGHATLLALLAGEIALRWWERRSPRSR</sequence>
<name>A0A1J5R4A5_9ZZZZ</name>